<dbReference type="InterPro" id="IPR002067">
    <property type="entry name" value="MCP"/>
</dbReference>
<dbReference type="PRINTS" id="PR00926">
    <property type="entry name" value="MITOCARRIER"/>
</dbReference>
<feature type="repeat" description="Solcar" evidence="11">
    <location>
        <begin position="119"/>
        <end position="204"/>
    </location>
</feature>
<protein>
    <recommendedName>
        <fullName evidence="3">Mitochondrial thiamine pyrophosphate carrier 1</fullName>
    </recommendedName>
</protein>
<keyword evidence="7" id="KW-0999">Mitochondrion inner membrane</keyword>
<proteinExistence type="inferred from homology"/>
<evidence type="ECO:0000256" key="8">
    <source>
        <dbReference type="ARBA" id="ARBA00022989"/>
    </source>
</evidence>
<comment type="similarity">
    <text evidence="12">Belongs to the mitochondrial carrier (TC 2.A.29) family.</text>
</comment>
<dbReference type="EMBL" id="CAKXYY010000008">
    <property type="protein sequence ID" value="CAH2352800.1"/>
    <property type="molecule type" value="Genomic_DNA"/>
</dbReference>
<name>A0A9P0QQ23_9ASCO</name>
<dbReference type="Pfam" id="PF00153">
    <property type="entry name" value="Mito_carr"/>
    <property type="match status" value="3"/>
</dbReference>
<evidence type="ECO:0000256" key="12">
    <source>
        <dbReference type="RuleBase" id="RU000488"/>
    </source>
</evidence>
<keyword evidence="10 11" id="KW-0472">Membrane</keyword>
<dbReference type="OrthoDB" id="18574at2759"/>
<comment type="subcellular location">
    <subcellularLocation>
        <location evidence="2">Mitochondrion inner membrane</location>
        <topology evidence="2">Multi-pass membrane protein</topology>
    </subcellularLocation>
</comment>
<keyword evidence="6" id="KW-0677">Repeat</keyword>
<comment type="caution">
    <text evidence="13">The sequence shown here is derived from an EMBL/GenBank/DDBJ whole genome shotgun (WGS) entry which is preliminary data.</text>
</comment>
<evidence type="ECO:0000256" key="9">
    <source>
        <dbReference type="ARBA" id="ARBA00023128"/>
    </source>
</evidence>
<dbReference type="InterPro" id="IPR018108">
    <property type="entry name" value="MCP_transmembrane"/>
</dbReference>
<evidence type="ECO:0000256" key="3">
    <source>
        <dbReference type="ARBA" id="ARBA00021935"/>
    </source>
</evidence>
<gene>
    <name evidence="13" type="ORF">CLIB1423_08S01354</name>
</gene>
<dbReference type="GO" id="GO:0005743">
    <property type="term" value="C:mitochondrial inner membrane"/>
    <property type="evidence" value="ECO:0007669"/>
    <property type="project" value="UniProtKB-SubCell"/>
</dbReference>
<organism evidence="13 14">
    <name type="scientific">[Candida] railenensis</name>
    <dbReference type="NCBI Taxonomy" id="45579"/>
    <lineage>
        <taxon>Eukaryota</taxon>
        <taxon>Fungi</taxon>
        <taxon>Dikarya</taxon>
        <taxon>Ascomycota</taxon>
        <taxon>Saccharomycotina</taxon>
        <taxon>Pichiomycetes</taxon>
        <taxon>Debaryomycetaceae</taxon>
        <taxon>Kurtzmaniella</taxon>
    </lineage>
</organism>
<dbReference type="PROSITE" id="PS50920">
    <property type="entry name" value="SOLCAR"/>
    <property type="match status" value="3"/>
</dbReference>
<evidence type="ECO:0000256" key="10">
    <source>
        <dbReference type="ARBA" id="ARBA00023136"/>
    </source>
</evidence>
<keyword evidence="5 11" id="KW-0812">Transmembrane</keyword>
<evidence type="ECO:0000256" key="4">
    <source>
        <dbReference type="ARBA" id="ARBA00022448"/>
    </source>
</evidence>
<comment type="function">
    <text evidence="1">Mitochondrial transporter that mediates uptake of thiamine pyrophosphate (ThPP) into mitochondria.</text>
</comment>
<keyword evidence="4 12" id="KW-0813">Transport</keyword>
<dbReference type="Proteomes" id="UP000837801">
    <property type="component" value="Unassembled WGS sequence"/>
</dbReference>
<evidence type="ECO:0000313" key="14">
    <source>
        <dbReference type="Proteomes" id="UP000837801"/>
    </source>
</evidence>
<dbReference type="SUPFAM" id="SSF103506">
    <property type="entry name" value="Mitochondrial carrier"/>
    <property type="match status" value="1"/>
</dbReference>
<feature type="repeat" description="Solcar" evidence="11">
    <location>
        <begin position="211"/>
        <end position="299"/>
    </location>
</feature>
<feature type="repeat" description="Solcar" evidence="11">
    <location>
        <begin position="16"/>
        <end position="104"/>
    </location>
</feature>
<dbReference type="Gene3D" id="1.50.40.10">
    <property type="entry name" value="Mitochondrial carrier domain"/>
    <property type="match status" value="1"/>
</dbReference>
<keyword evidence="8" id="KW-1133">Transmembrane helix</keyword>
<accession>A0A9P0QQ23</accession>
<dbReference type="AlphaFoldDB" id="A0A9P0QQ23"/>
<reference evidence="13" key="1">
    <citation type="submission" date="2022-03" db="EMBL/GenBank/DDBJ databases">
        <authorList>
            <person name="Legras J.-L."/>
            <person name="Devillers H."/>
            <person name="Grondin C."/>
        </authorList>
    </citation>
    <scope>NUCLEOTIDE SEQUENCE</scope>
    <source>
        <strain evidence="13">CLIB 1423</strain>
    </source>
</reference>
<evidence type="ECO:0000256" key="11">
    <source>
        <dbReference type="PROSITE-ProRule" id="PRU00282"/>
    </source>
</evidence>
<dbReference type="PANTHER" id="PTHR24089">
    <property type="entry name" value="SOLUTE CARRIER FAMILY 25"/>
    <property type="match status" value="1"/>
</dbReference>
<evidence type="ECO:0000256" key="7">
    <source>
        <dbReference type="ARBA" id="ARBA00022792"/>
    </source>
</evidence>
<keyword evidence="14" id="KW-1185">Reference proteome</keyword>
<sequence length="303" mass="33352">MGITPKEDHLRKGSDVSPLEALVAGSMAGAVSRAITAPLDTIKIRLQLQSHTSYSEYKGATQTLTSLLRNEGVKALWKGNVPAEILYIFYGGIQFTSYSIFSRALSELEQNNKYKVSLSPAVHSLVVGSGAGLTSTFFTYPFDLLRTRLAANSDKKFLSLSSTVVDIWEKQGIRGFFAGFRPTALSVASTTGLMFWAYSEARELSARYKDNIPFIEGICGFLAGAISKGITFPLDTLRKRMQMYHVNHGTSPSSALRLCSSIIRNEGLFGFYKGYGMSVLKTAPTSALSLFMYEYTLTFIRRS</sequence>
<evidence type="ECO:0000313" key="13">
    <source>
        <dbReference type="EMBL" id="CAH2352800.1"/>
    </source>
</evidence>
<evidence type="ECO:0000256" key="5">
    <source>
        <dbReference type="ARBA" id="ARBA00022692"/>
    </source>
</evidence>
<evidence type="ECO:0000256" key="6">
    <source>
        <dbReference type="ARBA" id="ARBA00022737"/>
    </source>
</evidence>
<evidence type="ECO:0000256" key="1">
    <source>
        <dbReference type="ARBA" id="ARBA00002238"/>
    </source>
</evidence>
<dbReference type="InterPro" id="IPR023395">
    <property type="entry name" value="MCP_dom_sf"/>
</dbReference>
<evidence type="ECO:0000256" key="2">
    <source>
        <dbReference type="ARBA" id="ARBA00004448"/>
    </source>
</evidence>
<keyword evidence="9" id="KW-0496">Mitochondrion</keyword>
<dbReference type="GO" id="GO:0055085">
    <property type="term" value="P:transmembrane transport"/>
    <property type="evidence" value="ECO:0007669"/>
    <property type="project" value="InterPro"/>
</dbReference>